<feature type="region of interest" description="Disordered" evidence="1">
    <location>
        <begin position="1"/>
        <end position="64"/>
    </location>
</feature>
<sequence>MDDILEQPSSEAPPPKLDDNPHEQSSEDEDEGLDWTKLKTGISRPVIPERGEKEHEPAAGGESGLQQHILQWSRNAMFDALSDPDDLQDLASIPGTCLRTCCPRNPLFKYGSFCVTSGGWQRKAYKNAYAEMIGTEDVTLEKYQVYSYLRQLGYVVTRTVPPTSEYPAAAPFVKMGQLGQPRSSIFEQIRSTLSSWILKLFTSTFNWWKPLPLLSMDDNPNCLYLCQKGHLHLVQHLPLSWWRAVLPFLHHNLGPPARRLNLFVTLRAGKKTVVVAAVDSGNISFF</sequence>
<keyword evidence="3" id="KW-1185">Reference proteome</keyword>
<dbReference type="RefSeq" id="XP_043038292.1">
    <property type="nucleotide sequence ID" value="XM_043177386.1"/>
</dbReference>
<evidence type="ECO:0000313" key="3">
    <source>
        <dbReference type="Proteomes" id="UP000812287"/>
    </source>
</evidence>
<evidence type="ECO:0000256" key="1">
    <source>
        <dbReference type="SAM" id="MobiDB-lite"/>
    </source>
</evidence>
<gene>
    <name evidence="2" type="ORF">BT62DRAFT_1007817</name>
</gene>
<accession>A0A9P7VQL2</accession>
<dbReference type="GO" id="GO:0000379">
    <property type="term" value="P:tRNA-type intron splice site recognition and cleavage"/>
    <property type="evidence" value="ECO:0007669"/>
    <property type="project" value="TreeGrafter"/>
</dbReference>
<dbReference type="PANTHER" id="PTHR21027:SF1">
    <property type="entry name" value="TRNA-SPLICING ENDONUCLEASE SUBUNIT SEN54"/>
    <property type="match status" value="1"/>
</dbReference>
<dbReference type="AlphaFoldDB" id="A0A9P7VQL2"/>
<evidence type="ECO:0000313" key="2">
    <source>
        <dbReference type="EMBL" id="KAG7444792.1"/>
    </source>
</evidence>
<feature type="compositionally biased region" description="Basic and acidic residues" evidence="1">
    <location>
        <begin position="16"/>
        <end position="25"/>
    </location>
</feature>
<comment type="caution">
    <text evidence="2">The sequence shown here is derived from an EMBL/GenBank/DDBJ whole genome shotgun (WGS) entry which is preliminary data.</text>
</comment>
<dbReference type="GeneID" id="66099673"/>
<feature type="compositionally biased region" description="Basic and acidic residues" evidence="1">
    <location>
        <begin position="47"/>
        <end position="57"/>
    </location>
</feature>
<organism evidence="2 3">
    <name type="scientific">Guyanagaster necrorhizus</name>
    <dbReference type="NCBI Taxonomy" id="856835"/>
    <lineage>
        <taxon>Eukaryota</taxon>
        <taxon>Fungi</taxon>
        <taxon>Dikarya</taxon>
        <taxon>Basidiomycota</taxon>
        <taxon>Agaricomycotina</taxon>
        <taxon>Agaricomycetes</taxon>
        <taxon>Agaricomycetidae</taxon>
        <taxon>Agaricales</taxon>
        <taxon>Marasmiineae</taxon>
        <taxon>Physalacriaceae</taxon>
        <taxon>Guyanagaster</taxon>
    </lineage>
</organism>
<name>A0A9P7VQL2_9AGAR</name>
<protein>
    <submittedName>
        <fullName evidence="2">Uncharacterized protein</fullName>
    </submittedName>
</protein>
<dbReference type="PANTHER" id="PTHR21027">
    <property type="entry name" value="TRNA-SPLICING ENDONUCLEASE SUBUNIT SEN54"/>
    <property type="match status" value="1"/>
</dbReference>
<dbReference type="InterPro" id="IPR024337">
    <property type="entry name" value="tRNA_splic_suSen54"/>
</dbReference>
<dbReference type="Proteomes" id="UP000812287">
    <property type="component" value="Unassembled WGS sequence"/>
</dbReference>
<dbReference type="GO" id="GO:0000214">
    <property type="term" value="C:tRNA-intron endonuclease complex"/>
    <property type="evidence" value="ECO:0007669"/>
    <property type="project" value="TreeGrafter"/>
</dbReference>
<proteinExistence type="predicted"/>
<dbReference type="OrthoDB" id="408683at2759"/>
<reference evidence="2" key="1">
    <citation type="submission" date="2020-11" db="EMBL/GenBank/DDBJ databases">
        <title>Adaptations for nitrogen fixation in a non-lichenized fungal sporocarp promotes dispersal by wood-feeding termites.</title>
        <authorList>
            <consortium name="DOE Joint Genome Institute"/>
            <person name="Koch R.A."/>
            <person name="Yoon G."/>
            <person name="Arayal U."/>
            <person name="Lail K."/>
            <person name="Amirebrahimi M."/>
            <person name="Labutti K."/>
            <person name="Lipzen A."/>
            <person name="Riley R."/>
            <person name="Barry K."/>
            <person name="Henrissat B."/>
            <person name="Grigoriev I.V."/>
            <person name="Herr J.R."/>
            <person name="Aime M.C."/>
        </authorList>
    </citation>
    <scope>NUCLEOTIDE SEQUENCE</scope>
    <source>
        <strain evidence="2">MCA 3950</strain>
    </source>
</reference>
<dbReference type="EMBL" id="MU250539">
    <property type="protein sequence ID" value="KAG7444792.1"/>
    <property type="molecule type" value="Genomic_DNA"/>
</dbReference>